<dbReference type="CDD" id="cd01092">
    <property type="entry name" value="APP-like"/>
    <property type="match status" value="1"/>
</dbReference>
<name>A0ABT1NEW2_9FIRM</name>
<evidence type="ECO:0000259" key="5">
    <source>
        <dbReference type="Pfam" id="PF01321"/>
    </source>
</evidence>
<comment type="caution">
    <text evidence="6">The sequence shown here is derived from an EMBL/GenBank/DDBJ whole genome shotgun (WGS) entry which is preliminary data.</text>
</comment>
<proteinExistence type="inferred from homology"/>
<keyword evidence="2" id="KW-0378">Hydrolase</keyword>
<dbReference type="Pfam" id="PF01321">
    <property type="entry name" value="Creatinase_N"/>
    <property type="match status" value="1"/>
</dbReference>
<dbReference type="Gene3D" id="3.90.230.10">
    <property type="entry name" value="Creatinase/methionine aminopeptidase superfamily"/>
    <property type="match status" value="1"/>
</dbReference>
<dbReference type="PANTHER" id="PTHR46112">
    <property type="entry name" value="AMINOPEPTIDASE"/>
    <property type="match status" value="1"/>
</dbReference>
<feature type="domain" description="Creatinase N-terminal" evidence="5">
    <location>
        <begin position="4"/>
        <end position="128"/>
    </location>
</feature>
<dbReference type="PANTHER" id="PTHR46112:SF3">
    <property type="entry name" value="AMINOPEPTIDASE YPDF"/>
    <property type="match status" value="1"/>
</dbReference>
<keyword evidence="7" id="KW-1185">Reference proteome</keyword>
<dbReference type="InterPro" id="IPR050659">
    <property type="entry name" value="Peptidase_M24B"/>
</dbReference>
<keyword evidence="1 3" id="KW-0479">Metal-binding</keyword>
<evidence type="ECO:0000256" key="1">
    <source>
        <dbReference type="ARBA" id="ARBA00022723"/>
    </source>
</evidence>
<dbReference type="InterPro" id="IPR001131">
    <property type="entry name" value="Peptidase_M24B_aminopep-P_CS"/>
</dbReference>
<dbReference type="RefSeq" id="WP_255227334.1">
    <property type="nucleotide sequence ID" value="NZ_JAJEKE010000007.1"/>
</dbReference>
<feature type="domain" description="Peptidase M24" evidence="4">
    <location>
        <begin position="137"/>
        <end position="339"/>
    </location>
</feature>
<dbReference type="InterPro" id="IPR000994">
    <property type="entry name" value="Pept_M24"/>
</dbReference>
<organism evidence="6 7">
    <name type="scientific">Lutispora saccharofermentans</name>
    <dbReference type="NCBI Taxonomy" id="3024236"/>
    <lineage>
        <taxon>Bacteria</taxon>
        <taxon>Bacillati</taxon>
        <taxon>Bacillota</taxon>
        <taxon>Clostridia</taxon>
        <taxon>Lutisporales</taxon>
        <taxon>Lutisporaceae</taxon>
        <taxon>Lutispora</taxon>
    </lineage>
</organism>
<protein>
    <submittedName>
        <fullName evidence="6">Xaa-Pro peptidase family protein</fullName>
    </submittedName>
</protein>
<evidence type="ECO:0000256" key="3">
    <source>
        <dbReference type="RuleBase" id="RU000590"/>
    </source>
</evidence>
<gene>
    <name evidence="6" type="ORF">LJD61_09695</name>
</gene>
<dbReference type="Gene3D" id="3.40.350.10">
    <property type="entry name" value="Creatinase/prolidase N-terminal domain"/>
    <property type="match status" value="1"/>
</dbReference>
<dbReference type="InterPro" id="IPR036005">
    <property type="entry name" value="Creatinase/aminopeptidase-like"/>
</dbReference>
<evidence type="ECO:0000256" key="2">
    <source>
        <dbReference type="ARBA" id="ARBA00022801"/>
    </source>
</evidence>
<accession>A0ABT1NEW2</accession>
<dbReference type="Proteomes" id="UP001651880">
    <property type="component" value="Unassembled WGS sequence"/>
</dbReference>
<dbReference type="SUPFAM" id="SSF55920">
    <property type="entry name" value="Creatinase/aminopeptidase"/>
    <property type="match status" value="1"/>
</dbReference>
<evidence type="ECO:0000259" key="4">
    <source>
        <dbReference type="Pfam" id="PF00557"/>
    </source>
</evidence>
<sequence length="355" mass="38960">MLKRIDRIREILKSINADSIIAYSPENRRYLSGFTGSTGYAVISDKNAGFITDFRYTEQAKSQCKGFEIIKNESPVSEYIADTIKKYGISRLAYEDSYMTVAFYEQLRDKLSGVEMVPLKEADGEIRIIKDEEELSNIKKAAEIADSAFTHILGFIKPGITENEVALELEYFMKKSGASGNSFESIVASGLRSSMPHGVASDKEINNGDLLTLDFGCVYNGYCSDMTRTIVVGKANDEQKKIYDIVLRAQMEALLHIKAGVLGKDVDKIARNIIGDAGYGDNFGHGLGHGVGLAVHEEPRLSISGNRVLEKNMVVTDEPGIYIPGFGGVRIEDLVVVGEDGPVVYSMSPKGLIEL</sequence>
<comment type="similarity">
    <text evidence="3">Belongs to the peptidase M24B family.</text>
</comment>
<dbReference type="InterPro" id="IPR029149">
    <property type="entry name" value="Creatin/AminoP/Spt16_N"/>
</dbReference>
<evidence type="ECO:0000313" key="6">
    <source>
        <dbReference type="EMBL" id="MCQ1529815.1"/>
    </source>
</evidence>
<reference evidence="6 7" key="1">
    <citation type="submission" date="2021-10" db="EMBL/GenBank/DDBJ databases">
        <title>Lutispora strain m25 sp. nov., a thermophilic, non-spore-forming bacterium isolated from a lab-scale methanogenic bioreactor digesting anaerobic sludge.</title>
        <authorList>
            <person name="El Houari A."/>
            <person name="Mcdonald J."/>
        </authorList>
    </citation>
    <scope>NUCLEOTIDE SEQUENCE [LARGE SCALE GENOMIC DNA]</scope>
    <source>
        <strain evidence="7">m25</strain>
    </source>
</reference>
<dbReference type="Pfam" id="PF00557">
    <property type="entry name" value="Peptidase_M24"/>
    <property type="match status" value="1"/>
</dbReference>
<dbReference type="InterPro" id="IPR000587">
    <property type="entry name" value="Creatinase_N"/>
</dbReference>
<dbReference type="PROSITE" id="PS00491">
    <property type="entry name" value="PROLINE_PEPTIDASE"/>
    <property type="match status" value="1"/>
</dbReference>
<evidence type="ECO:0000313" key="7">
    <source>
        <dbReference type="Proteomes" id="UP001651880"/>
    </source>
</evidence>
<dbReference type="EMBL" id="JAJEKE010000007">
    <property type="protein sequence ID" value="MCQ1529815.1"/>
    <property type="molecule type" value="Genomic_DNA"/>
</dbReference>